<evidence type="ECO:0000259" key="2">
    <source>
        <dbReference type="Pfam" id="PF13625"/>
    </source>
</evidence>
<dbReference type="EMBL" id="CAEZSV010000083">
    <property type="protein sequence ID" value="CAB4552912.1"/>
    <property type="molecule type" value="Genomic_DNA"/>
</dbReference>
<evidence type="ECO:0000313" key="3">
    <source>
        <dbReference type="EMBL" id="CAB4552912.1"/>
    </source>
</evidence>
<gene>
    <name evidence="3" type="ORF">UFOPK1506_00570</name>
</gene>
<dbReference type="Pfam" id="PF13280">
    <property type="entry name" value="WYL"/>
    <property type="match status" value="1"/>
</dbReference>
<proteinExistence type="predicted"/>
<protein>
    <submittedName>
        <fullName evidence="3">Unannotated protein</fullName>
    </submittedName>
</protein>
<feature type="domain" description="Helicase XPB/Ssl2 N-terminal" evidence="2">
    <location>
        <begin position="191"/>
        <end position="312"/>
    </location>
</feature>
<dbReference type="InterPro" id="IPR032830">
    <property type="entry name" value="XPB/Ssl2_N"/>
</dbReference>
<dbReference type="PROSITE" id="PS52050">
    <property type="entry name" value="WYL"/>
    <property type="match status" value="1"/>
</dbReference>
<reference evidence="3" key="1">
    <citation type="submission" date="2020-05" db="EMBL/GenBank/DDBJ databases">
        <authorList>
            <person name="Chiriac C."/>
            <person name="Salcher M."/>
            <person name="Ghai R."/>
            <person name="Kavagutti S V."/>
        </authorList>
    </citation>
    <scope>NUCLEOTIDE SEQUENCE</scope>
</reference>
<sequence length="472" mass="51886">MRSGGIGVREIKRASDELSLDEKYLVFIAELAFISGFLGLHNDEEFLPTTGFDLWRNKTLEERWVELATNWLSTSRVAGLVGKSERGYIAPLGPEIDRSAIAHIRRVTLELYAQISPTTVDVAALAERVKWERPRRAFGNHHDYVHWIAREAQWLGFSGRNALTSFGQALLTGNADLGMQKLLPKEIDYIMIQGDNTAIAPGPLQLDLAREMSLIANIESKGGATVYRLTDHSIRRALDNGRSSDDIKTFLGKISKTPLPQPLEYMIADVGKRYGKLRVGISFSSYIRCEDESLVAQILVDKKLSHLQFRQLSKGVLMTEGDTHEAIDALVEAGYFPALEDRDGALVARKHDRARAKTKARPPRISVDYATPSDDLIGAALRALRAGDKAASHRKSAPITTGTPSETMGTLTLAIKSKATVTIGYADTDGGLSERIIEPIHLLGGILMAYDHGSDEVLRFAVSRISGVAIVE</sequence>
<dbReference type="InterPro" id="IPR026881">
    <property type="entry name" value="WYL_dom"/>
</dbReference>
<dbReference type="Pfam" id="PF13625">
    <property type="entry name" value="Helicase_C_3"/>
    <property type="match status" value="1"/>
</dbReference>
<feature type="domain" description="WYL" evidence="1">
    <location>
        <begin position="407"/>
        <end position="469"/>
    </location>
</feature>
<name>A0A6J6CMU5_9ZZZZ</name>
<dbReference type="AlphaFoldDB" id="A0A6J6CMU5"/>
<organism evidence="3">
    <name type="scientific">freshwater metagenome</name>
    <dbReference type="NCBI Taxonomy" id="449393"/>
    <lineage>
        <taxon>unclassified sequences</taxon>
        <taxon>metagenomes</taxon>
        <taxon>ecological metagenomes</taxon>
    </lineage>
</organism>
<evidence type="ECO:0000259" key="1">
    <source>
        <dbReference type="Pfam" id="PF13280"/>
    </source>
</evidence>
<accession>A0A6J6CMU5</accession>